<reference evidence="5 6" key="1">
    <citation type="submission" date="2023-12" db="EMBL/GenBank/DDBJ databases">
        <title>Denitrificimonas halotolerans sp. nov.,a novel species isolated from landfill leachate.</title>
        <authorList>
            <person name="Wang S."/>
        </authorList>
    </citation>
    <scope>NUCLEOTIDE SEQUENCE [LARGE SCALE GENOMIC DNA]</scope>
    <source>
        <strain evidence="5 6">JX-1</strain>
    </source>
</reference>
<evidence type="ECO:0000313" key="5">
    <source>
        <dbReference type="EMBL" id="MDY7218246.1"/>
    </source>
</evidence>
<dbReference type="EC" id="4.2.1.96" evidence="4"/>
<sequence length="99" mass="11310">MGEKYTQDEIDQALQVLNAEQKTLWQVQDGKLSQTFKFRDFLAAFGFMTQVAILAEKANHHPEWFNVYNKVTINLTTHDVGGISSRDFQLAQKISTLTC</sequence>
<dbReference type="Gene3D" id="3.30.1360.20">
    <property type="entry name" value="Transcriptional coactivator/pterin dehydratase"/>
    <property type="match status" value="1"/>
</dbReference>
<dbReference type="InterPro" id="IPR001533">
    <property type="entry name" value="Pterin_deHydtase"/>
</dbReference>
<dbReference type="PANTHER" id="PTHR12599">
    <property type="entry name" value="PTERIN-4-ALPHA-CARBINOLAMINE DEHYDRATASE"/>
    <property type="match status" value="1"/>
</dbReference>
<keyword evidence="3 4" id="KW-0456">Lyase</keyword>
<dbReference type="SUPFAM" id="SSF55248">
    <property type="entry name" value="PCD-like"/>
    <property type="match status" value="1"/>
</dbReference>
<name>A0ABU5GMW2_9GAMM</name>
<evidence type="ECO:0000256" key="1">
    <source>
        <dbReference type="ARBA" id="ARBA00001554"/>
    </source>
</evidence>
<evidence type="ECO:0000256" key="4">
    <source>
        <dbReference type="HAMAP-Rule" id="MF_00434"/>
    </source>
</evidence>
<dbReference type="HAMAP" id="MF_00434">
    <property type="entry name" value="Pterin_4_alpha"/>
    <property type="match status" value="1"/>
</dbReference>
<dbReference type="Pfam" id="PF01329">
    <property type="entry name" value="Pterin_4a"/>
    <property type="match status" value="1"/>
</dbReference>
<evidence type="ECO:0000313" key="6">
    <source>
        <dbReference type="Proteomes" id="UP001294570"/>
    </source>
</evidence>
<dbReference type="NCBIfam" id="NF002018">
    <property type="entry name" value="PRK00823.1-3"/>
    <property type="match status" value="1"/>
</dbReference>
<evidence type="ECO:0000256" key="2">
    <source>
        <dbReference type="ARBA" id="ARBA00006472"/>
    </source>
</evidence>
<comment type="catalytic activity">
    <reaction evidence="1 4">
        <text>(4aS,6R)-4a-hydroxy-L-erythro-5,6,7,8-tetrahydrobiopterin = (6R)-L-erythro-6,7-dihydrobiopterin + H2O</text>
        <dbReference type="Rhea" id="RHEA:11920"/>
        <dbReference type="ChEBI" id="CHEBI:15377"/>
        <dbReference type="ChEBI" id="CHEBI:15642"/>
        <dbReference type="ChEBI" id="CHEBI:43120"/>
        <dbReference type="EC" id="4.2.1.96"/>
    </reaction>
</comment>
<comment type="similarity">
    <text evidence="2 4">Belongs to the pterin-4-alpha-carbinolamine dehydratase family.</text>
</comment>
<dbReference type="InterPro" id="IPR036428">
    <property type="entry name" value="PCD_sf"/>
</dbReference>
<dbReference type="NCBIfam" id="NF002017">
    <property type="entry name" value="PRK00823.1-2"/>
    <property type="match status" value="1"/>
</dbReference>
<gene>
    <name evidence="5" type="ORF">TOI97_01435</name>
</gene>
<dbReference type="Proteomes" id="UP001294570">
    <property type="component" value="Unassembled WGS sequence"/>
</dbReference>
<dbReference type="CDD" id="cd00914">
    <property type="entry name" value="PCD_DCoH_subfamily_b"/>
    <property type="match status" value="1"/>
</dbReference>
<comment type="caution">
    <text evidence="5">The sequence shown here is derived from an EMBL/GenBank/DDBJ whole genome shotgun (WGS) entry which is preliminary data.</text>
</comment>
<dbReference type="PANTHER" id="PTHR12599:SF0">
    <property type="entry name" value="PTERIN-4-ALPHA-CARBINOLAMINE DEHYDRATASE"/>
    <property type="match status" value="1"/>
</dbReference>
<dbReference type="RefSeq" id="WP_321552337.1">
    <property type="nucleotide sequence ID" value="NZ_JAXIVU010000001.1"/>
</dbReference>
<evidence type="ECO:0000256" key="3">
    <source>
        <dbReference type="ARBA" id="ARBA00023239"/>
    </source>
</evidence>
<organism evidence="5 6">
    <name type="scientific">Denitrificimonas halotolerans</name>
    <dbReference type="NCBI Taxonomy" id="3098930"/>
    <lineage>
        <taxon>Bacteria</taxon>
        <taxon>Pseudomonadati</taxon>
        <taxon>Pseudomonadota</taxon>
        <taxon>Gammaproteobacteria</taxon>
        <taxon>Pseudomonadales</taxon>
        <taxon>Pseudomonadaceae</taxon>
        <taxon>Denitrificimonas</taxon>
    </lineage>
</organism>
<accession>A0ABU5GMW2</accession>
<protein>
    <recommendedName>
        <fullName evidence="4">Putative pterin-4-alpha-carbinolamine dehydratase</fullName>
        <shortName evidence="4">PHS</shortName>
        <ecNumber evidence="4">4.2.1.96</ecNumber>
    </recommendedName>
    <alternativeName>
        <fullName evidence="4">4-alpha-hydroxy-tetrahydropterin dehydratase</fullName>
    </alternativeName>
    <alternativeName>
        <fullName evidence="4">Pterin carbinolamine dehydratase</fullName>
        <shortName evidence="4">PCD</shortName>
    </alternativeName>
</protein>
<proteinExistence type="inferred from homology"/>
<dbReference type="GO" id="GO:0008124">
    <property type="term" value="F:4-alpha-hydroxytetrahydrobiopterin dehydratase activity"/>
    <property type="evidence" value="ECO:0007669"/>
    <property type="project" value="UniProtKB-EC"/>
</dbReference>
<dbReference type="EMBL" id="JAXIVU010000001">
    <property type="protein sequence ID" value="MDY7218246.1"/>
    <property type="molecule type" value="Genomic_DNA"/>
</dbReference>
<keyword evidence="6" id="KW-1185">Reference proteome</keyword>